<protein>
    <submittedName>
        <fullName evidence="1">Uncharacterized protein</fullName>
    </submittedName>
</protein>
<proteinExistence type="predicted"/>
<dbReference type="AlphaFoldDB" id="A0A0F9CR37"/>
<comment type="caution">
    <text evidence="1">The sequence shown here is derived from an EMBL/GenBank/DDBJ whole genome shotgun (WGS) entry which is preliminary data.</text>
</comment>
<evidence type="ECO:0000313" key="1">
    <source>
        <dbReference type="EMBL" id="KKK99056.1"/>
    </source>
</evidence>
<name>A0A0F9CR37_9ZZZZ</name>
<dbReference type="Gene3D" id="3.90.79.10">
    <property type="entry name" value="Nucleoside Triphosphate Pyrophosphohydrolase"/>
    <property type="match status" value="1"/>
</dbReference>
<accession>A0A0F9CR37</accession>
<sequence length="81" mass="8805">MGAFNSGSGLSRNTNYFFLAKNAEKTAEQNLDGNEEIDVKTEPYSEVLTKIKSGEGILPEVQSQLGVLLAEGLNNDLAWPM</sequence>
<reference evidence="1" key="1">
    <citation type="journal article" date="2015" name="Nature">
        <title>Complex archaea that bridge the gap between prokaryotes and eukaryotes.</title>
        <authorList>
            <person name="Spang A."/>
            <person name="Saw J.H."/>
            <person name="Jorgensen S.L."/>
            <person name="Zaremba-Niedzwiedzka K."/>
            <person name="Martijn J."/>
            <person name="Lind A.E."/>
            <person name="van Eijk R."/>
            <person name="Schleper C."/>
            <person name="Guy L."/>
            <person name="Ettema T.J."/>
        </authorList>
    </citation>
    <scope>NUCLEOTIDE SEQUENCE</scope>
</reference>
<organism evidence="1">
    <name type="scientific">marine sediment metagenome</name>
    <dbReference type="NCBI Taxonomy" id="412755"/>
    <lineage>
        <taxon>unclassified sequences</taxon>
        <taxon>metagenomes</taxon>
        <taxon>ecological metagenomes</taxon>
    </lineage>
</organism>
<dbReference type="EMBL" id="LAZR01045358">
    <property type="protein sequence ID" value="KKK99056.1"/>
    <property type="molecule type" value="Genomic_DNA"/>
</dbReference>
<gene>
    <name evidence="1" type="ORF">LCGC14_2636540</name>
</gene>